<accession>A0ABU8ZM44</accession>
<dbReference type="Pfam" id="PF14492">
    <property type="entry name" value="EFG_III"/>
    <property type="match status" value="1"/>
</dbReference>
<evidence type="ECO:0000256" key="4">
    <source>
        <dbReference type="ARBA" id="ARBA00023251"/>
    </source>
</evidence>
<name>A0ABU8ZM44_9BIFI</name>
<dbReference type="InterPro" id="IPR009000">
    <property type="entry name" value="Transl_B-barrel_sf"/>
</dbReference>
<dbReference type="PANTHER" id="PTHR43261:SF1">
    <property type="entry name" value="RIBOSOME-RELEASING FACTOR 2, MITOCHONDRIAL"/>
    <property type="match status" value="1"/>
</dbReference>
<reference evidence="7 8" key="1">
    <citation type="submission" date="2024-02" db="EMBL/GenBank/DDBJ databases">
        <title>Bifidobacterium honeyensis sp. nov., isolated from the comb honey.</title>
        <authorList>
            <person name="Liu W."/>
            <person name="Li Y."/>
        </authorList>
    </citation>
    <scope>NUCLEOTIDE SEQUENCE [LARGE SCALE GENOMIC DNA]</scope>
    <source>
        <strain evidence="7 8">IMAU50988</strain>
    </source>
</reference>
<dbReference type="InterPro" id="IPR020568">
    <property type="entry name" value="Ribosomal_Su5_D2-typ_SF"/>
</dbReference>
<dbReference type="Gene3D" id="3.30.70.870">
    <property type="entry name" value="Elongation Factor G (Translational Gtpase), domain 3"/>
    <property type="match status" value="1"/>
</dbReference>
<proteinExistence type="predicted"/>
<dbReference type="InterPro" id="IPR031157">
    <property type="entry name" value="G_TR_CS"/>
</dbReference>
<organism evidence="7 8">
    <name type="scientific">Bifidobacterium favimelis</name>
    <dbReference type="NCBI Taxonomy" id="3122979"/>
    <lineage>
        <taxon>Bacteria</taxon>
        <taxon>Bacillati</taxon>
        <taxon>Actinomycetota</taxon>
        <taxon>Actinomycetes</taxon>
        <taxon>Bifidobacteriales</taxon>
        <taxon>Bifidobacteriaceae</taxon>
        <taxon>Bifidobacterium</taxon>
    </lineage>
</organism>
<dbReference type="SUPFAM" id="SSF52540">
    <property type="entry name" value="P-loop containing nucleoside triphosphate hydrolases"/>
    <property type="match status" value="1"/>
</dbReference>
<gene>
    <name evidence="7" type="ORF">V8P97_02125</name>
</gene>
<dbReference type="InterPro" id="IPR035647">
    <property type="entry name" value="EFG_III/V"/>
</dbReference>
<evidence type="ECO:0000313" key="7">
    <source>
        <dbReference type="EMBL" id="MEK0306269.1"/>
    </source>
</evidence>
<dbReference type="SMART" id="SM00838">
    <property type="entry name" value="EFG_C"/>
    <property type="match status" value="1"/>
</dbReference>
<dbReference type="InterPro" id="IPR027417">
    <property type="entry name" value="P-loop_NTPase"/>
</dbReference>
<dbReference type="InterPro" id="IPR035650">
    <property type="entry name" value="Tet_C"/>
</dbReference>
<dbReference type="Pfam" id="PF03764">
    <property type="entry name" value="EFG_IV"/>
    <property type="match status" value="1"/>
</dbReference>
<keyword evidence="8" id="KW-1185">Reference proteome</keyword>
<dbReference type="PANTHER" id="PTHR43261">
    <property type="entry name" value="TRANSLATION ELONGATION FACTOR G-RELATED"/>
    <property type="match status" value="1"/>
</dbReference>
<keyword evidence="4" id="KW-0046">Antibiotic resistance</keyword>
<evidence type="ECO:0000256" key="5">
    <source>
        <dbReference type="SAM" id="MobiDB-lite"/>
    </source>
</evidence>
<evidence type="ECO:0000313" key="8">
    <source>
        <dbReference type="Proteomes" id="UP001373159"/>
    </source>
</evidence>
<dbReference type="PROSITE" id="PS00301">
    <property type="entry name" value="G_TR_1"/>
    <property type="match status" value="1"/>
</dbReference>
<protein>
    <submittedName>
        <fullName evidence="7">Translation factor GTPase family protein</fullName>
    </submittedName>
</protein>
<dbReference type="SUPFAM" id="SSF54980">
    <property type="entry name" value="EF-G C-terminal domain-like"/>
    <property type="match status" value="2"/>
</dbReference>
<evidence type="ECO:0000256" key="2">
    <source>
        <dbReference type="ARBA" id="ARBA00022917"/>
    </source>
</evidence>
<dbReference type="NCBIfam" id="TIGR00231">
    <property type="entry name" value="small_GTP"/>
    <property type="match status" value="1"/>
</dbReference>
<evidence type="ECO:0000256" key="3">
    <source>
        <dbReference type="ARBA" id="ARBA00023134"/>
    </source>
</evidence>
<dbReference type="PRINTS" id="PR00315">
    <property type="entry name" value="ELONGATNFCT"/>
</dbReference>
<dbReference type="Proteomes" id="UP001373159">
    <property type="component" value="Unassembled WGS sequence"/>
</dbReference>
<dbReference type="SMART" id="SM00889">
    <property type="entry name" value="EFG_IV"/>
    <property type="match status" value="1"/>
</dbReference>
<dbReference type="InterPro" id="IPR000640">
    <property type="entry name" value="EFG_V-like"/>
</dbReference>
<dbReference type="RefSeq" id="WP_340468787.1">
    <property type="nucleotide sequence ID" value="NZ_JBANBB010000001.1"/>
</dbReference>
<keyword evidence="3" id="KW-0342">GTP-binding</keyword>
<dbReference type="SUPFAM" id="SSF54211">
    <property type="entry name" value="Ribosomal protein S5 domain 2-like"/>
    <property type="match status" value="1"/>
</dbReference>
<keyword evidence="1" id="KW-0547">Nucleotide-binding</keyword>
<feature type="domain" description="Tr-type G" evidence="6">
    <location>
        <begin position="2"/>
        <end position="228"/>
    </location>
</feature>
<dbReference type="EMBL" id="JBANBB010000001">
    <property type="protein sequence ID" value="MEK0306269.1"/>
    <property type="molecule type" value="Genomic_DNA"/>
</dbReference>
<dbReference type="PROSITE" id="PS51722">
    <property type="entry name" value="G_TR_2"/>
    <property type="match status" value="1"/>
</dbReference>
<feature type="region of interest" description="Disordered" evidence="5">
    <location>
        <begin position="268"/>
        <end position="300"/>
    </location>
</feature>
<dbReference type="InterPro" id="IPR014721">
    <property type="entry name" value="Ribsml_uS5_D2-typ_fold_subgr"/>
</dbReference>
<dbReference type="Gene3D" id="3.30.230.10">
    <property type="match status" value="1"/>
</dbReference>
<dbReference type="InterPro" id="IPR005225">
    <property type="entry name" value="Small_GTP-bd"/>
</dbReference>
<dbReference type="Pfam" id="PF00679">
    <property type="entry name" value="EFG_C"/>
    <property type="match status" value="1"/>
</dbReference>
<evidence type="ECO:0000256" key="1">
    <source>
        <dbReference type="ARBA" id="ARBA00022741"/>
    </source>
</evidence>
<dbReference type="InterPro" id="IPR005517">
    <property type="entry name" value="Transl_elong_EFG/EF2_IV"/>
</dbReference>
<dbReference type="SUPFAM" id="SSF50447">
    <property type="entry name" value="Translation proteins"/>
    <property type="match status" value="1"/>
</dbReference>
<dbReference type="Gene3D" id="3.30.70.240">
    <property type="match status" value="1"/>
</dbReference>
<dbReference type="Pfam" id="PF00009">
    <property type="entry name" value="GTP_EFTU"/>
    <property type="match status" value="1"/>
</dbReference>
<dbReference type="InterPro" id="IPR041095">
    <property type="entry name" value="EFG_II"/>
</dbReference>
<sequence>MSKRVILGVLAHVDAGKTTLSEAMLYRSGRIRKLGRVDHGDAYLDTDALERQRGITIFSKQARLKYGDLDLTLVDTPGHVDFSSEMERTLSILDYALLVVSASDGIQGHAETLWRLLRRYRVPTFIFVNKMDSPGADHDRVLDRIRRRWSPACADFSRDPAGDELEDMALLDESCMDEYLKTGGLAPSSLARLIADRKVFPCLFGSALKLDGVDRLLEVLEGCTLAPEYPSAFGARVYKVSHDEHGDRLTWLKVTGGSLQVKAALETGREAGGDGGHGGLDPDRAAGPAGGPPPSFDIKGDPVLEKVDQVRLYSGARYDLVEQVPAGTLCAVTGLDLTRPGQGLGASPQAPAPLLEPVLAFTVLTGDEEPHRVLQALKVLQDEDPQLHVVWQDRLQEIRLRLMGKVQLEVVREELHGRFGLDVDFSPGSILYRETIESPVEGVGHFEPLRHYAEVHLLLEPTGRGSGLTFASTCSQDRLDRSWQRLILTHLGEREHLGVLTGSPITDMRITLIDGRAHEKHTEGGDFRQATYRAVRQGLMKARSILLEPWYRFRLEIPRESLGRAMSDIQRMEGTFVSPTGDGDYMILEGEAPVSGMRDYAPDVTAYTHGRGHLTCISAGYRPCHDQEAVVRAAAYDPESDLENTPDSVFCAHGAGYTVKWNRVEDFMHLDGGRYI</sequence>
<dbReference type="CDD" id="cd03711">
    <property type="entry name" value="Tet_C"/>
    <property type="match status" value="1"/>
</dbReference>
<dbReference type="Gene3D" id="3.40.50.300">
    <property type="entry name" value="P-loop containing nucleotide triphosphate hydrolases"/>
    <property type="match status" value="1"/>
</dbReference>
<dbReference type="InterPro" id="IPR000795">
    <property type="entry name" value="T_Tr_GTP-bd_dom"/>
</dbReference>
<keyword evidence="2" id="KW-0648">Protein biosynthesis</keyword>
<comment type="caution">
    <text evidence="7">The sequence shown here is derived from an EMBL/GenBank/DDBJ whole genome shotgun (WGS) entry which is preliminary data.</text>
</comment>
<evidence type="ECO:0000259" key="6">
    <source>
        <dbReference type="PROSITE" id="PS51722"/>
    </source>
</evidence>
<dbReference type="Gene3D" id="2.40.30.10">
    <property type="entry name" value="Translation factors"/>
    <property type="match status" value="1"/>
</dbReference>